<accession>A0A6J4TRM8</accession>
<feature type="compositionally biased region" description="Basic and acidic residues" evidence="1">
    <location>
        <begin position="344"/>
        <end position="360"/>
    </location>
</feature>
<feature type="compositionally biased region" description="Basic and acidic residues" evidence="1">
    <location>
        <begin position="387"/>
        <end position="402"/>
    </location>
</feature>
<feature type="compositionally biased region" description="Basic and acidic residues" evidence="1">
    <location>
        <begin position="15"/>
        <end position="25"/>
    </location>
</feature>
<feature type="compositionally biased region" description="Basic and acidic residues" evidence="1">
    <location>
        <begin position="111"/>
        <end position="134"/>
    </location>
</feature>
<evidence type="ECO:0000256" key="1">
    <source>
        <dbReference type="SAM" id="MobiDB-lite"/>
    </source>
</evidence>
<feature type="compositionally biased region" description="Basic and acidic residues" evidence="1">
    <location>
        <begin position="483"/>
        <end position="502"/>
    </location>
</feature>
<dbReference type="AlphaFoldDB" id="A0A6J4TRM8"/>
<protein>
    <submittedName>
        <fullName evidence="2">Long-chain-fatty-acid--CoA ligase</fullName>
        <ecNumber evidence="2">6.2.1.3</ecNumber>
    </submittedName>
</protein>
<feature type="region of interest" description="Disordered" evidence="1">
    <location>
        <begin position="1"/>
        <end position="547"/>
    </location>
</feature>
<feature type="compositionally biased region" description="Basic residues" evidence="1">
    <location>
        <begin position="317"/>
        <end position="339"/>
    </location>
</feature>
<feature type="compositionally biased region" description="Basic and acidic residues" evidence="1">
    <location>
        <begin position="258"/>
        <end position="291"/>
    </location>
</feature>
<dbReference type="EC" id="6.2.1.3" evidence="2"/>
<feature type="compositionally biased region" description="Basic and acidic residues" evidence="1">
    <location>
        <begin position="301"/>
        <end position="310"/>
    </location>
</feature>
<dbReference type="GO" id="GO:0004467">
    <property type="term" value="F:long-chain fatty acid-CoA ligase activity"/>
    <property type="evidence" value="ECO:0007669"/>
    <property type="project" value="UniProtKB-EC"/>
</dbReference>
<feature type="compositionally biased region" description="Basic and acidic residues" evidence="1">
    <location>
        <begin position="438"/>
        <end position="450"/>
    </location>
</feature>
<feature type="compositionally biased region" description="Basic residues" evidence="1">
    <location>
        <begin position="61"/>
        <end position="82"/>
    </location>
</feature>
<feature type="compositionally biased region" description="Basic residues" evidence="1">
    <location>
        <begin position="165"/>
        <end position="186"/>
    </location>
</feature>
<feature type="compositionally biased region" description="Basic residues" evidence="1">
    <location>
        <begin position="455"/>
        <end position="475"/>
    </location>
</feature>
<keyword evidence="2" id="KW-0436">Ligase</keyword>
<feature type="compositionally biased region" description="Basic and acidic residues" evidence="1">
    <location>
        <begin position="187"/>
        <end position="212"/>
    </location>
</feature>
<feature type="compositionally biased region" description="Low complexity" evidence="1">
    <location>
        <begin position="148"/>
        <end position="164"/>
    </location>
</feature>
<gene>
    <name evidence="2" type="ORF">AVDCRST_MAG85-3637</name>
</gene>
<name>A0A6J4TRM8_9ACTN</name>
<reference evidence="2" key="1">
    <citation type="submission" date="2020-02" db="EMBL/GenBank/DDBJ databases">
        <authorList>
            <person name="Meier V. D."/>
        </authorList>
    </citation>
    <scope>NUCLEOTIDE SEQUENCE</scope>
    <source>
        <strain evidence="2">AVDCRST_MAG85</strain>
    </source>
</reference>
<proteinExistence type="predicted"/>
<feature type="compositionally biased region" description="Basic residues" evidence="1">
    <location>
        <begin position="417"/>
        <end position="437"/>
    </location>
</feature>
<dbReference type="EMBL" id="CADCVT010000406">
    <property type="protein sequence ID" value="CAA9530566.1"/>
    <property type="molecule type" value="Genomic_DNA"/>
</dbReference>
<feature type="non-terminal residue" evidence="2">
    <location>
        <position position="1"/>
    </location>
</feature>
<evidence type="ECO:0000313" key="2">
    <source>
        <dbReference type="EMBL" id="CAA9530566.1"/>
    </source>
</evidence>
<feature type="non-terminal residue" evidence="2">
    <location>
        <position position="547"/>
    </location>
</feature>
<sequence>ERARPGGPQGLGRPDPGRCRDHPPDPPRQARPCGHRPRPLGPDPRGRLRGVGDPLSERHGDHRRARDAHLRRRREAHQRSRQRVREEGHQGGRRGRDHVPQPPRLRRRDRRVLEARGARALPEHHVRGPADHGRGQARGPRRDRLRRGVLQARQGRRQGPQALHRLVRRARQARLRHHRGAHRAGRHDRPEPAEGEGPRRHPHQRDDRHAEGRQPQAARVARSRRRALQQDPAQGARAHDDRRAAVPLVGLRALHARPRPEQHDRPAPQVRPRDDAERHRAARVHEPRGRPGDAPAHPRARRGDDQEVRPVEPPGHRSQRQRAAGRARGQGHGRVRRRALQPLRVDRGGVGDDRYAEGPARRPRHRRAPAARDDGQALRRGGQGGRAGRDRPDLRRQRDALRGLHRRREQGLDRRPHVDRRRRSLRRGRPAVRRRPRRRDDRLGRRERVPPRSRGSARRPQGHRRGRGHRRRRREVRPGPQGVRRDEGLAERGRDQEVRQGEPGELQGPQAHRVPRRVASQRDRQDPQARAQGRGRRRRRGRQEGRL</sequence>
<organism evidence="2">
    <name type="scientific">uncultured Solirubrobacteraceae bacterium</name>
    <dbReference type="NCBI Taxonomy" id="1162706"/>
    <lineage>
        <taxon>Bacteria</taxon>
        <taxon>Bacillati</taxon>
        <taxon>Actinomycetota</taxon>
        <taxon>Thermoleophilia</taxon>
        <taxon>Solirubrobacterales</taxon>
        <taxon>Solirubrobacteraceae</taxon>
        <taxon>environmental samples</taxon>
    </lineage>
</organism>